<dbReference type="Pfam" id="PF26238">
    <property type="entry name" value="DUF8054_M"/>
    <property type="match status" value="2"/>
</dbReference>
<proteinExistence type="predicted"/>
<feature type="domain" description="DUF8054" evidence="4">
    <location>
        <begin position="113"/>
        <end position="158"/>
    </location>
</feature>
<dbReference type="RefSeq" id="WP_250598169.1">
    <property type="nucleotide sequence ID" value="NZ_JAKRVY010000010.1"/>
</dbReference>
<dbReference type="InterPro" id="IPR058674">
    <property type="entry name" value="DUF8054_N"/>
</dbReference>
<keyword evidence="1" id="KW-0812">Transmembrane</keyword>
<keyword evidence="1" id="KW-0472">Membrane</keyword>
<evidence type="ECO:0000259" key="4">
    <source>
        <dbReference type="Pfam" id="PF26238"/>
    </source>
</evidence>
<feature type="domain" description="DUF8054" evidence="2">
    <location>
        <begin position="12"/>
        <end position="88"/>
    </location>
</feature>
<dbReference type="Pfam" id="PF26237">
    <property type="entry name" value="DUF8054_C"/>
    <property type="match status" value="1"/>
</dbReference>
<evidence type="ECO:0000256" key="1">
    <source>
        <dbReference type="SAM" id="Phobius"/>
    </source>
</evidence>
<dbReference type="Proteomes" id="UP001202674">
    <property type="component" value="Unassembled WGS sequence"/>
</dbReference>
<accession>A0AAE3FTZ2</accession>
<feature type="transmembrane region" description="Helical" evidence="1">
    <location>
        <begin position="48"/>
        <end position="66"/>
    </location>
</feature>
<evidence type="ECO:0000313" key="6">
    <source>
        <dbReference type="Proteomes" id="UP001202674"/>
    </source>
</evidence>
<gene>
    <name evidence="5" type="ORF">AArcSt11_14640</name>
</gene>
<comment type="caution">
    <text evidence="5">The sequence shown here is derived from an EMBL/GenBank/DDBJ whole genome shotgun (WGS) entry which is preliminary data.</text>
</comment>
<dbReference type="EMBL" id="JAKRVY010000010">
    <property type="protein sequence ID" value="MCL9814893.1"/>
    <property type="molecule type" value="Genomic_DNA"/>
</dbReference>
<feature type="domain" description="DUF8054" evidence="4">
    <location>
        <begin position="180"/>
        <end position="251"/>
    </location>
</feature>
<feature type="domain" description="DUF8054" evidence="3">
    <location>
        <begin position="256"/>
        <end position="294"/>
    </location>
</feature>
<protein>
    <submittedName>
        <fullName evidence="5">Uncharacterized protein</fullName>
    </submittedName>
</protein>
<evidence type="ECO:0000259" key="3">
    <source>
        <dbReference type="Pfam" id="PF26237"/>
    </source>
</evidence>
<dbReference type="InterPro" id="IPR058775">
    <property type="entry name" value="DUF8054_M"/>
</dbReference>
<organism evidence="5 6">
    <name type="scientific">Natranaeroarchaeum aerophilus</name>
    <dbReference type="NCBI Taxonomy" id="2917711"/>
    <lineage>
        <taxon>Archaea</taxon>
        <taxon>Methanobacteriati</taxon>
        <taxon>Methanobacteriota</taxon>
        <taxon>Stenosarchaea group</taxon>
        <taxon>Halobacteria</taxon>
        <taxon>Halobacteriales</taxon>
        <taxon>Natronoarchaeaceae</taxon>
        <taxon>Natranaeroarchaeum</taxon>
    </lineage>
</organism>
<keyword evidence="1" id="KW-1133">Transmembrane helix</keyword>
<dbReference type="Pfam" id="PF26236">
    <property type="entry name" value="DUF8054_N"/>
    <property type="match status" value="1"/>
</dbReference>
<evidence type="ECO:0000313" key="5">
    <source>
        <dbReference type="EMBL" id="MCL9814893.1"/>
    </source>
</evidence>
<keyword evidence="6" id="KW-1185">Reference proteome</keyword>
<sequence length="309" mass="34403">MSSRISSLQDMILREEYTGENRCVPCTIVNLLIAVGLSMIAGWIQVELGVAVLVGSILLIYFRGYLVPGTPTLTKRYLPNRVLAAFDKGPESHDETEWETLEKLEAYRENRVDAESFLQEIGAIEPCNMDTEVCFTSNFNERLWEELDTLKTENTETDPAEGNKQLETGLSEGTFTIEIETISAIYDTSPSSIRVEERDYPAVRAGRRIRKWPSEEALAIDAALYRALETLSPRWDQVPLKQRVEILRELRGLVRQCPGCGGAVGADESVVESCCATYDVVAVQCLDCGAHLLEKDPEKSDEGDGGFNP</sequence>
<dbReference type="InterPro" id="IPR058675">
    <property type="entry name" value="DUF8054_C"/>
</dbReference>
<feature type="transmembrane region" description="Helical" evidence="1">
    <location>
        <begin position="21"/>
        <end position="42"/>
    </location>
</feature>
<reference evidence="5 6" key="1">
    <citation type="journal article" date="2022" name="Syst. Appl. Microbiol.">
        <title>Natronocalculus amylovorans gen. nov., sp. nov., and Natranaeroarchaeum aerophilus sp. nov., dominant culturable amylolytic natronoarchaea from hypersaline soda lakes in southwestern Siberia.</title>
        <authorList>
            <person name="Sorokin D.Y."/>
            <person name="Elcheninov A.G."/>
            <person name="Khizhniak T.V."/>
            <person name="Koenen M."/>
            <person name="Bale N.J."/>
            <person name="Damste J.S.S."/>
            <person name="Kublanov I.V."/>
        </authorList>
    </citation>
    <scope>NUCLEOTIDE SEQUENCE [LARGE SCALE GENOMIC DNA]</scope>
    <source>
        <strain evidence="5 6">AArc-St1-1</strain>
    </source>
</reference>
<name>A0AAE3FTZ2_9EURY</name>
<dbReference type="AlphaFoldDB" id="A0AAE3FTZ2"/>
<evidence type="ECO:0000259" key="2">
    <source>
        <dbReference type="Pfam" id="PF26236"/>
    </source>
</evidence>